<dbReference type="EMBL" id="KZ819662">
    <property type="protein sequence ID" value="PWN30517.1"/>
    <property type="molecule type" value="Genomic_DNA"/>
</dbReference>
<dbReference type="GO" id="GO:0043023">
    <property type="term" value="F:ribosomal large subunit binding"/>
    <property type="evidence" value="ECO:0007669"/>
    <property type="project" value="TreeGrafter"/>
</dbReference>
<evidence type="ECO:0000256" key="1">
    <source>
        <dbReference type="ARBA" id="ARBA00005912"/>
    </source>
</evidence>
<dbReference type="Pfam" id="PF01765">
    <property type="entry name" value="RRF"/>
    <property type="match status" value="1"/>
</dbReference>
<protein>
    <submittedName>
        <fullName evidence="6">Ribosome recycling factor</fullName>
    </submittedName>
</protein>
<proteinExistence type="inferred from homology"/>
<evidence type="ECO:0000256" key="3">
    <source>
        <dbReference type="ARBA" id="ARBA00024909"/>
    </source>
</evidence>
<evidence type="ECO:0000259" key="5">
    <source>
        <dbReference type="Pfam" id="PF01765"/>
    </source>
</evidence>
<dbReference type="GO" id="GO:0006412">
    <property type="term" value="P:translation"/>
    <property type="evidence" value="ECO:0007669"/>
    <property type="project" value="UniProtKB-KW"/>
</dbReference>
<evidence type="ECO:0000256" key="4">
    <source>
        <dbReference type="SAM" id="MobiDB-lite"/>
    </source>
</evidence>
<dbReference type="InterPro" id="IPR023584">
    <property type="entry name" value="Ribosome_recyc_fac_dom"/>
</dbReference>
<evidence type="ECO:0000256" key="2">
    <source>
        <dbReference type="ARBA" id="ARBA00022917"/>
    </source>
</evidence>
<dbReference type="Proteomes" id="UP000245884">
    <property type="component" value="Unassembled WGS sequence"/>
</dbReference>
<reference evidence="6 7" key="1">
    <citation type="journal article" date="2018" name="Mol. Biol. Evol.">
        <title>Broad Genomic Sampling Reveals a Smut Pathogenic Ancestry of the Fungal Clade Ustilaginomycotina.</title>
        <authorList>
            <person name="Kijpornyongpan T."/>
            <person name="Mondo S.J."/>
            <person name="Barry K."/>
            <person name="Sandor L."/>
            <person name="Lee J."/>
            <person name="Lipzen A."/>
            <person name="Pangilinan J."/>
            <person name="LaButti K."/>
            <person name="Hainaut M."/>
            <person name="Henrissat B."/>
            <person name="Grigoriev I.V."/>
            <person name="Spatafora J.W."/>
            <person name="Aime M.C."/>
        </authorList>
    </citation>
    <scope>NUCLEOTIDE SEQUENCE [LARGE SCALE GENOMIC DNA]</scope>
    <source>
        <strain evidence="6 7">MCA 5214</strain>
    </source>
</reference>
<dbReference type="SUPFAM" id="SSF55194">
    <property type="entry name" value="Ribosome recycling factor, RRF"/>
    <property type="match status" value="1"/>
</dbReference>
<organism evidence="6 7">
    <name type="scientific">Jaminaea rosea</name>
    <dbReference type="NCBI Taxonomy" id="1569628"/>
    <lineage>
        <taxon>Eukaryota</taxon>
        <taxon>Fungi</taxon>
        <taxon>Dikarya</taxon>
        <taxon>Basidiomycota</taxon>
        <taxon>Ustilaginomycotina</taxon>
        <taxon>Exobasidiomycetes</taxon>
        <taxon>Microstromatales</taxon>
        <taxon>Microstromatales incertae sedis</taxon>
        <taxon>Jaminaea</taxon>
    </lineage>
</organism>
<name>A0A316UYX4_9BASI</name>
<dbReference type="PANTHER" id="PTHR20982">
    <property type="entry name" value="RIBOSOME RECYCLING FACTOR"/>
    <property type="match status" value="1"/>
</dbReference>
<dbReference type="InterPro" id="IPR002661">
    <property type="entry name" value="Ribosome_recyc_fac"/>
</dbReference>
<comment type="function">
    <text evidence="3">Necessary for protein synthesis in mitochondria. Functions as a ribosome recycling factor in mitochondria.</text>
</comment>
<gene>
    <name evidence="6" type="ORF">BDZ90DRAFT_16474</name>
</gene>
<dbReference type="Gene3D" id="1.10.132.20">
    <property type="entry name" value="Ribosome-recycling factor"/>
    <property type="match status" value="1"/>
</dbReference>
<dbReference type="STRING" id="1569628.A0A316UYX4"/>
<dbReference type="GO" id="GO:0005739">
    <property type="term" value="C:mitochondrion"/>
    <property type="evidence" value="ECO:0007669"/>
    <property type="project" value="TreeGrafter"/>
</dbReference>
<keyword evidence="7" id="KW-1185">Reference proteome</keyword>
<keyword evidence="2" id="KW-0648">Protein biosynthesis</keyword>
<dbReference type="PANTHER" id="PTHR20982:SF3">
    <property type="entry name" value="MITOCHONDRIAL RIBOSOME RECYCLING FACTOR PSEUDO 1"/>
    <property type="match status" value="1"/>
</dbReference>
<dbReference type="Gene3D" id="3.30.1360.40">
    <property type="match status" value="1"/>
</dbReference>
<evidence type="ECO:0000313" key="6">
    <source>
        <dbReference type="EMBL" id="PWN30517.1"/>
    </source>
</evidence>
<feature type="compositionally biased region" description="Low complexity" evidence="4">
    <location>
        <begin position="34"/>
        <end position="44"/>
    </location>
</feature>
<sequence length="313" mass="34102">MSQRVVNAVFRASASTSSWSSPTRTALARATICPLPSASPSPSLVRFKSKKNKASLASNVDEPRAGNDDVPVIKTKGKGKSDFSSGAPRGAKSKRGGKEQAQVEDSGNFRHSTKNDELPGEVFRLDATEKEIKQTVDQCKSSVNQMVGMQGRADPSLLDRARVRYGDDGEEYPLRDFASVGTKDGALIVTLYDSSMLKHVERAIYLAELGLTPQQVGSGDEAVLRIPVPRPTSETRAKLLQDVNRICENCRVSVRSIRHQAQKQIKGDVKSGTIGEDEGFRKLKAVDETAMKSTREVDDLQAGLKKKIEKEDA</sequence>
<dbReference type="OrthoDB" id="407355at2759"/>
<feature type="domain" description="Ribosome recycling factor" evidence="5">
    <location>
        <begin position="150"/>
        <end position="308"/>
    </location>
</feature>
<feature type="region of interest" description="Disordered" evidence="4">
    <location>
        <begin position="33"/>
        <end position="116"/>
    </location>
</feature>
<evidence type="ECO:0000313" key="7">
    <source>
        <dbReference type="Proteomes" id="UP000245884"/>
    </source>
</evidence>
<dbReference type="FunFam" id="3.30.1360.40:FF:000001">
    <property type="entry name" value="Ribosome-recycling factor"/>
    <property type="match status" value="1"/>
</dbReference>
<dbReference type="RefSeq" id="XP_025365129.1">
    <property type="nucleotide sequence ID" value="XM_025503637.1"/>
</dbReference>
<comment type="similarity">
    <text evidence="1">Belongs to the RRF family.</text>
</comment>
<dbReference type="AlphaFoldDB" id="A0A316UYX4"/>
<dbReference type="GeneID" id="37025460"/>
<dbReference type="InterPro" id="IPR036191">
    <property type="entry name" value="RRF_sf"/>
</dbReference>
<accession>A0A316UYX4</accession>